<dbReference type="RefSeq" id="XP_008079106.1">
    <property type="nucleotide sequence ID" value="XM_008080915.1"/>
</dbReference>
<evidence type="ECO:0008006" key="6">
    <source>
        <dbReference type="Google" id="ProtNLM"/>
    </source>
</evidence>
<dbReference type="AlphaFoldDB" id="S3D9Z3"/>
<feature type="compositionally biased region" description="Polar residues" evidence="1">
    <location>
        <begin position="44"/>
        <end position="57"/>
    </location>
</feature>
<name>S3D9Z3_GLAL2</name>
<evidence type="ECO:0000313" key="5">
    <source>
        <dbReference type="Proteomes" id="UP000016922"/>
    </source>
</evidence>
<feature type="compositionally biased region" description="Basic and acidic residues" evidence="1">
    <location>
        <begin position="58"/>
        <end position="70"/>
    </location>
</feature>
<feature type="region of interest" description="Disordered" evidence="1">
    <location>
        <begin position="242"/>
        <end position="319"/>
    </location>
</feature>
<evidence type="ECO:0000256" key="3">
    <source>
        <dbReference type="SAM" id="SignalP"/>
    </source>
</evidence>
<dbReference type="Proteomes" id="UP000016922">
    <property type="component" value="Unassembled WGS sequence"/>
</dbReference>
<dbReference type="STRING" id="1116229.S3D9Z3"/>
<feature type="region of interest" description="Disordered" evidence="1">
    <location>
        <begin position="28"/>
        <end position="86"/>
    </location>
</feature>
<dbReference type="EMBL" id="KE145357">
    <property type="protein sequence ID" value="EPE33954.1"/>
    <property type="molecule type" value="Genomic_DNA"/>
</dbReference>
<sequence length="641" mass="67265">MQAKAAILTILALTIICAIPGIWADVKKRKKEQESGKGKGSESTSAAGTADGHTSTTIRKEGSERADTIRSSDLPSPLGSSATAGFSGNQDVVVTATGTEVHKSQFMGTQTIGDVATRTSDRSLASGEASVAGRPSLVMSSGDVAGSFESVTTSSEARTEARPTGSSDVRTTVEAASPLPTADDNGVTREDFKVLAATTRSESLPTGSPEIHTSIANDIMPGGSATDEKEMIPSSFKATNIVSSSTESHLTKPAHHHHKSGAKLTSKTTTLPTSNSQDFTSSSSNSTSTPSPSFQHTTVSTSNSNANTRTSGFTDNLHNYNTTYILPSNTILSTSNYRDMEVLTTKIVTITSIKTVVTKNFNIRTTSRRVSKTKTASEISLARITSSGFLNRTNTVTSTSGSEHYDHSRLDELSETKSRQSTRGVNHARNRARDGTSTLSTESGWDTITGIPIDTLELPFTSFLHFSIGPASTSSTSRTRNSRTLGPKTFPTSTSAVLLGLTDSEMASMTTVPRFTLTTTSDVTTTTAEVNVTSVVSVTPAQNTSYLTTLITTTTPGVVPTLAATATGPASKKLGSPVIAGIAAAGVLVLVVVLFFLGKKKGVFGGVVGRDRRSMAQRVEDSRSGLIAGQEYRYIIGGNGR</sequence>
<evidence type="ECO:0000313" key="4">
    <source>
        <dbReference type="EMBL" id="EPE33954.1"/>
    </source>
</evidence>
<feature type="chain" id="PRO_5004507989" description="Mid2 domain-containing protein" evidence="3">
    <location>
        <begin position="25"/>
        <end position="641"/>
    </location>
</feature>
<feature type="region of interest" description="Disordered" evidence="1">
    <location>
        <begin position="148"/>
        <end position="188"/>
    </location>
</feature>
<feature type="compositionally biased region" description="Basic and acidic residues" evidence="1">
    <location>
        <begin position="31"/>
        <end position="40"/>
    </location>
</feature>
<dbReference type="HOGENOM" id="CLU_427018_0_0_1"/>
<reference evidence="4 5" key="1">
    <citation type="journal article" date="2013" name="BMC Genomics">
        <title>Genomics-driven discovery of the pneumocandin biosynthetic gene cluster in the fungus Glarea lozoyensis.</title>
        <authorList>
            <person name="Chen L."/>
            <person name="Yue Q."/>
            <person name="Zhang X."/>
            <person name="Xiang M."/>
            <person name="Wang C."/>
            <person name="Li S."/>
            <person name="Che Y."/>
            <person name="Ortiz-Lopez F.J."/>
            <person name="Bills G.F."/>
            <person name="Liu X."/>
            <person name="An Z."/>
        </authorList>
    </citation>
    <scope>NUCLEOTIDE SEQUENCE [LARGE SCALE GENOMIC DNA]</scope>
    <source>
        <strain evidence="5">ATCC 20868 / MF5171</strain>
    </source>
</reference>
<feature type="compositionally biased region" description="Low complexity" evidence="1">
    <location>
        <begin position="263"/>
        <end position="311"/>
    </location>
</feature>
<gene>
    <name evidence="4" type="ORF">GLAREA_06967</name>
</gene>
<keyword evidence="5" id="KW-1185">Reference proteome</keyword>
<organism evidence="4 5">
    <name type="scientific">Glarea lozoyensis (strain ATCC 20868 / MF5171)</name>
    <dbReference type="NCBI Taxonomy" id="1116229"/>
    <lineage>
        <taxon>Eukaryota</taxon>
        <taxon>Fungi</taxon>
        <taxon>Dikarya</taxon>
        <taxon>Ascomycota</taxon>
        <taxon>Pezizomycotina</taxon>
        <taxon>Leotiomycetes</taxon>
        <taxon>Helotiales</taxon>
        <taxon>Helotiaceae</taxon>
        <taxon>Glarea</taxon>
    </lineage>
</organism>
<keyword evidence="3" id="KW-0732">Signal</keyword>
<feature type="compositionally biased region" description="Basic and acidic residues" evidence="1">
    <location>
        <begin position="403"/>
        <end position="418"/>
    </location>
</feature>
<feature type="compositionally biased region" description="Polar residues" evidence="1">
    <location>
        <begin position="392"/>
        <end position="402"/>
    </location>
</feature>
<dbReference type="KEGG" id="glz:GLAREA_06967"/>
<feature type="compositionally biased region" description="Basic residues" evidence="1">
    <location>
        <begin position="252"/>
        <end position="261"/>
    </location>
</feature>
<evidence type="ECO:0000256" key="2">
    <source>
        <dbReference type="SAM" id="Phobius"/>
    </source>
</evidence>
<keyword evidence="2" id="KW-0472">Membrane</keyword>
<keyword evidence="2" id="KW-1133">Transmembrane helix</keyword>
<protein>
    <recommendedName>
        <fullName evidence="6">Mid2 domain-containing protein</fullName>
    </recommendedName>
</protein>
<feature type="signal peptide" evidence="3">
    <location>
        <begin position="1"/>
        <end position="24"/>
    </location>
</feature>
<evidence type="ECO:0000256" key="1">
    <source>
        <dbReference type="SAM" id="MobiDB-lite"/>
    </source>
</evidence>
<feature type="compositionally biased region" description="Polar residues" evidence="1">
    <location>
        <begin position="71"/>
        <end position="86"/>
    </location>
</feature>
<keyword evidence="2" id="KW-0812">Transmembrane</keyword>
<feature type="transmembrane region" description="Helical" evidence="2">
    <location>
        <begin position="578"/>
        <end position="597"/>
    </location>
</feature>
<feature type="region of interest" description="Disordered" evidence="1">
    <location>
        <begin position="392"/>
        <end position="443"/>
    </location>
</feature>
<accession>S3D9Z3</accession>
<proteinExistence type="predicted"/>
<dbReference type="GeneID" id="19466020"/>